<dbReference type="EMBL" id="CP054614">
    <property type="protein sequence ID" value="QKS59321.1"/>
    <property type="molecule type" value="Genomic_DNA"/>
</dbReference>
<dbReference type="GO" id="GO:0003676">
    <property type="term" value="F:nucleic acid binding"/>
    <property type="evidence" value="ECO:0007669"/>
    <property type="project" value="InterPro"/>
</dbReference>
<dbReference type="Pfam" id="PF03838">
    <property type="entry name" value="RecU"/>
    <property type="match status" value="1"/>
</dbReference>
<organism evidence="14 17">
    <name type="scientific">Paenibacillus barcinonensis</name>
    <dbReference type="NCBI Taxonomy" id="198119"/>
    <lineage>
        <taxon>Bacteria</taxon>
        <taxon>Bacillati</taxon>
        <taxon>Bacillota</taxon>
        <taxon>Bacilli</taxon>
        <taxon>Bacillales</taxon>
        <taxon>Paenibacillaceae</taxon>
        <taxon>Paenibacillus</taxon>
    </lineage>
</organism>
<keyword evidence="4 13" id="KW-0479">Metal-binding</keyword>
<dbReference type="AlphaFoldDB" id="A0A2V4VGN3"/>
<dbReference type="GO" id="GO:0008821">
    <property type="term" value="F:crossover junction DNA endonuclease activity"/>
    <property type="evidence" value="ECO:0007669"/>
    <property type="project" value="UniProtKB-EC"/>
</dbReference>
<dbReference type="RefSeq" id="WP_110893711.1">
    <property type="nucleotide sequence ID" value="NZ_CP054614.1"/>
</dbReference>
<keyword evidence="7 13" id="KW-0378">Hydrolase</keyword>
<gene>
    <name evidence="13" type="primary">recU</name>
    <name evidence="14" type="ORF">DFQ00_101460</name>
    <name evidence="15" type="ORF">HUB98_26035</name>
    <name evidence="16" type="ORF">HUB98_26325</name>
</gene>
<evidence type="ECO:0000256" key="7">
    <source>
        <dbReference type="ARBA" id="ARBA00022801"/>
    </source>
</evidence>
<keyword evidence="2 13" id="KW-0963">Cytoplasm</keyword>
<dbReference type="EMBL" id="QJSW01000001">
    <property type="protein sequence ID" value="PYE52522.1"/>
    <property type="molecule type" value="Genomic_DNA"/>
</dbReference>
<feature type="binding site" evidence="13">
    <location>
        <position position="65"/>
    </location>
    <ligand>
        <name>Mg(2+)</name>
        <dbReference type="ChEBI" id="CHEBI:18420"/>
    </ligand>
</feature>
<dbReference type="EC" id="3.1.21.10" evidence="13"/>
<evidence type="ECO:0000256" key="9">
    <source>
        <dbReference type="ARBA" id="ARBA00023172"/>
    </source>
</evidence>
<dbReference type="InterPro" id="IPR004612">
    <property type="entry name" value="Resolv_RecU"/>
</dbReference>
<keyword evidence="3 13" id="KW-0540">Nuclease</keyword>
<comment type="function">
    <text evidence="13">Endonuclease that resolves Holliday junction intermediates in genetic recombination. Cleaves mobile four-strand junctions by introducing symmetrical nicks in paired strands. Promotes annealing of linear ssDNA with homologous dsDNA. Required for DNA repair, homologous recombination and chromosome segregation.</text>
</comment>
<dbReference type="PIRSF" id="PIRSF037785">
    <property type="entry name" value="RecU"/>
    <property type="match status" value="1"/>
</dbReference>
<dbReference type="InterPro" id="IPR011856">
    <property type="entry name" value="tRNA_endonuc-like_dom_sf"/>
</dbReference>
<dbReference type="OrthoDB" id="9783592at2"/>
<keyword evidence="8 13" id="KW-0460">Magnesium</keyword>
<evidence type="ECO:0000256" key="11">
    <source>
        <dbReference type="ARBA" id="ARBA00023447"/>
    </source>
</evidence>
<dbReference type="Proteomes" id="UP000247790">
    <property type="component" value="Unassembled WGS sequence"/>
</dbReference>
<comment type="subcellular location">
    <subcellularLocation>
        <location evidence="1 13">Cytoplasm</location>
    </subcellularLocation>
</comment>
<dbReference type="EMBL" id="CP054614">
    <property type="protein sequence ID" value="QKS59375.1"/>
    <property type="molecule type" value="Genomic_DNA"/>
</dbReference>
<comment type="catalytic activity">
    <reaction evidence="13">
        <text>Endonucleolytic cleavage at a junction such as a reciprocal single-stranded crossover between two homologous DNA duplexes (Holliday junction).</text>
        <dbReference type="EC" id="3.1.21.10"/>
    </reaction>
</comment>
<dbReference type="SUPFAM" id="SSF52980">
    <property type="entry name" value="Restriction endonuclease-like"/>
    <property type="match status" value="1"/>
</dbReference>
<keyword evidence="6 13" id="KW-0227">DNA damage</keyword>
<dbReference type="HAMAP" id="MF_00130">
    <property type="entry name" value="RecU"/>
    <property type="match status" value="1"/>
</dbReference>
<comment type="cofactor">
    <cofactor evidence="13">
        <name>Mg(2+)</name>
        <dbReference type="ChEBI" id="CHEBI:18420"/>
    </cofactor>
    <text evidence="13">Binds 1 Mg(2+) ion per subunit.</text>
</comment>
<reference evidence="15 18" key="2">
    <citation type="submission" date="2020-06" db="EMBL/GenBank/DDBJ databases">
        <title>Complete genome of Paenibacillus barcinonensis KACC11450.</title>
        <authorList>
            <person name="Kim M."/>
            <person name="Park Y.-J."/>
            <person name="Shin J.-H."/>
        </authorList>
    </citation>
    <scope>NUCLEOTIDE SEQUENCE [LARGE SCALE GENOMIC DNA]</scope>
    <source>
        <strain evidence="15 18">KACC11450</strain>
    </source>
</reference>
<dbReference type="GO" id="GO:0007059">
    <property type="term" value="P:chromosome segregation"/>
    <property type="evidence" value="ECO:0007669"/>
    <property type="project" value="UniProtKB-UniRule"/>
</dbReference>
<evidence type="ECO:0000256" key="1">
    <source>
        <dbReference type="ARBA" id="ARBA00004496"/>
    </source>
</evidence>
<evidence type="ECO:0000313" key="16">
    <source>
        <dbReference type="EMBL" id="QKS59375.1"/>
    </source>
</evidence>
<evidence type="ECO:0000256" key="10">
    <source>
        <dbReference type="ARBA" id="ARBA00023204"/>
    </source>
</evidence>
<protein>
    <recommendedName>
        <fullName evidence="12 13">Holliday junction resolvase RecU</fullName>
        <ecNumber evidence="13">3.1.21.10</ecNumber>
    </recommendedName>
    <alternativeName>
        <fullName evidence="13">Recombination protein U homolog</fullName>
    </alternativeName>
</protein>
<dbReference type="CDD" id="cd22354">
    <property type="entry name" value="RecU-like"/>
    <property type="match status" value="1"/>
</dbReference>
<dbReference type="Gene3D" id="3.40.1350.10">
    <property type="match status" value="1"/>
</dbReference>
<evidence type="ECO:0000313" key="15">
    <source>
        <dbReference type="EMBL" id="QKS59321.1"/>
    </source>
</evidence>
<evidence type="ECO:0000256" key="8">
    <source>
        <dbReference type="ARBA" id="ARBA00022842"/>
    </source>
</evidence>
<dbReference type="Proteomes" id="UP000509327">
    <property type="component" value="Chromosome"/>
</dbReference>
<keyword evidence="9 13" id="KW-0233">DNA recombination</keyword>
<evidence type="ECO:0000313" key="17">
    <source>
        <dbReference type="Proteomes" id="UP000247790"/>
    </source>
</evidence>
<evidence type="ECO:0000256" key="2">
    <source>
        <dbReference type="ARBA" id="ARBA00022490"/>
    </source>
</evidence>
<feature type="site" description="Transition state stabilizer" evidence="13">
    <location>
        <position position="67"/>
    </location>
</feature>
<dbReference type="InterPro" id="IPR011335">
    <property type="entry name" value="Restrct_endonuc-II-like"/>
</dbReference>
<evidence type="ECO:0000256" key="6">
    <source>
        <dbReference type="ARBA" id="ARBA00022763"/>
    </source>
</evidence>
<keyword evidence="18" id="KW-1185">Reference proteome</keyword>
<evidence type="ECO:0000256" key="5">
    <source>
        <dbReference type="ARBA" id="ARBA00022759"/>
    </source>
</evidence>
<dbReference type="GO" id="GO:0005737">
    <property type="term" value="C:cytoplasm"/>
    <property type="evidence" value="ECO:0007669"/>
    <property type="project" value="UniProtKB-SubCell"/>
</dbReference>
<comment type="similarity">
    <text evidence="11 13">Belongs to the RecU family.</text>
</comment>
<evidence type="ECO:0000313" key="18">
    <source>
        <dbReference type="Proteomes" id="UP000509327"/>
    </source>
</evidence>
<dbReference type="GO" id="GO:0006310">
    <property type="term" value="P:DNA recombination"/>
    <property type="evidence" value="ECO:0007669"/>
    <property type="project" value="UniProtKB-UniRule"/>
</dbReference>
<sequence>MGFEEIITFSNERYDTLGLAVVNKRPTPVKVTKSAGNTVLEGFYESPSTVDYDGIIPGGRGIAFEAKSIAGDRFPLSNLKGHQFEYLLKCHKMGGIAFLLVEFRKQRETFLLPYTALRHYWAAYQQKKGSSIHISDFEIHAYLVPEKRVPVDYLGVVDKLWKASGS</sequence>
<dbReference type="GO" id="GO:0006281">
    <property type="term" value="P:DNA repair"/>
    <property type="evidence" value="ECO:0007669"/>
    <property type="project" value="UniProtKB-UniRule"/>
</dbReference>
<keyword evidence="5 13" id="KW-0255">Endonuclease</keyword>
<accession>A0A2V4VGN3</accession>
<feature type="binding site" evidence="13">
    <location>
        <position position="49"/>
    </location>
    <ligand>
        <name>Mg(2+)</name>
        <dbReference type="ChEBI" id="CHEBI:18420"/>
    </ligand>
</feature>
<name>A0A2V4VGN3_PAEBA</name>
<dbReference type="GO" id="GO:0000287">
    <property type="term" value="F:magnesium ion binding"/>
    <property type="evidence" value="ECO:0007669"/>
    <property type="project" value="UniProtKB-UniRule"/>
</dbReference>
<proteinExistence type="inferred from homology"/>
<keyword evidence="10 13" id="KW-0234">DNA repair</keyword>
<evidence type="ECO:0000256" key="13">
    <source>
        <dbReference type="HAMAP-Rule" id="MF_00130"/>
    </source>
</evidence>
<evidence type="ECO:0000256" key="12">
    <source>
        <dbReference type="ARBA" id="ARBA00029523"/>
    </source>
</evidence>
<evidence type="ECO:0000256" key="4">
    <source>
        <dbReference type="ARBA" id="ARBA00022723"/>
    </source>
</evidence>
<evidence type="ECO:0000313" key="14">
    <source>
        <dbReference type="EMBL" id="PYE52522.1"/>
    </source>
</evidence>
<feature type="binding site" evidence="13">
    <location>
        <position position="51"/>
    </location>
    <ligand>
        <name>Mg(2+)</name>
        <dbReference type="ChEBI" id="CHEBI:18420"/>
    </ligand>
</feature>
<evidence type="ECO:0000256" key="3">
    <source>
        <dbReference type="ARBA" id="ARBA00022722"/>
    </source>
</evidence>
<reference evidence="14 17" key="1">
    <citation type="submission" date="2018-06" db="EMBL/GenBank/DDBJ databases">
        <title>Genomic Encyclopedia of Type Strains, Phase III (KMG-III): the genomes of soil and plant-associated and newly described type strains.</title>
        <authorList>
            <person name="Whitman W."/>
        </authorList>
    </citation>
    <scope>NUCLEOTIDE SEQUENCE [LARGE SCALE GENOMIC DNA]</scope>
    <source>
        <strain evidence="14 17">CECT 7022</strain>
    </source>
</reference>
<feature type="binding site" evidence="13">
    <location>
        <position position="83"/>
    </location>
    <ligand>
        <name>Mg(2+)</name>
        <dbReference type="ChEBI" id="CHEBI:18420"/>
    </ligand>
</feature>